<dbReference type="SUPFAM" id="SSF52777">
    <property type="entry name" value="CoA-dependent acyltransferases"/>
    <property type="match status" value="2"/>
</dbReference>
<keyword evidence="3" id="KW-0012">Acyltransferase</keyword>
<dbReference type="PANTHER" id="PTHR22589">
    <property type="entry name" value="CARNITINE O-ACYLTRANSFERASE"/>
    <property type="match status" value="1"/>
</dbReference>
<dbReference type="OMA" id="PPITRMM"/>
<dbReference type="STRING" id="126957.T1IJQ1"/>
<accession>T1IJQ1</accession>
<keyword evidence="7" id="KW-1185">Reference proteome</keyword>
<dbReference type="GO" id="GO:0004092">
    <property type="term" value="F:carnitine O-acetyltransferase activity"/>
    <property type="evidence" value="ECO:0007669"/>
    <property type="project" value="TreeGrafter"/>
</dbReference>
<evidence type="ECO:0000259" key="5">
    <source>
        <dbReference type="Pfam" id="PF00755"/>
    </source>
</evidence>
<evidence type="ECO:0000256" key="1">
    <source>
        <dbReference type="ARBA" id="ARBA00005232"/>
    </source>
</evidence>
<dbReference type="Gene3D" id="3.30.559.70">
    <property type="entry name" value="Choline/Carnitine o-acyltransferase, domain 2"/>
    <property type="match status" value="1"/>
</dbReference>
<sequence length="687" mass="77881">MFNSGCQFPNDVLPVYAHRESFLGSQVLYLTLSNRPVSQSRLFFLFNSNWMLFKVLFPSGRVLHTVKGKFRNDIKATWHLRDSAIVLSTVAQPLAAPLPRLPVPTLQQTFQKYLKTIKPVISENEYAQTEKLVRDFTGTGSLGEKLQFLLEERAKNTENWLSDWWLNVAYMEFRSPLVAFSSPGLVFPQENFNSTDDQIRYAAKLVAGALDFKYMIDNKQIPLEMMGGKPLDMSQYHKILSTCRIPGDKRDTLRHFGLEIHPPSHIVVIHKNQFFKLEVYAQNNEVLSEKQIESFLRDIVKQSEHRIQPIGILTSDSRDIWANVYNKLMKDKANQKSLYEIQKSIFVLCIDNKNNVPKTTDKRTLSAMQLIHGCGSRNNAGNRWFDKTVQFIVGREGTVGLTYEHSPAEGPPIASLMDHVVKYVSSSSTKHLPAKNPLPPQRLTFNITDEIQEDIYDSIENMDDLVHALQVTAYTFKGYGKNFIKSQKLSPDSYIQMAIQLAFFRLHKVPGACYESASTRQYLHGRTENIRSTSVESVAFCKAMLESKSNLEKVQHIRSAIENHKRYVSDAIGGFGVDRHLLGLKLIALENGIDVPSVFLDSGYRQSSNFRLSTSQVSGKCDSFMIYGPLTTDGYGCCYNPLEKQINFGLTSLVTCSETCSDKFSEALEKSLTDMQNVLVMTQSSKL</sequence>
<dbReference type="PANTHER" id="PTHR22589:SF103">
    <property type="entry name" value="CARNITINE O-ACETYL-TRANSFERASE, ISOFORM A-RELATED"/>
    <property type="match status" value="1"/>
</dbReference>
<evidence type="ECO:0000256" key="4">
    <source>
        <dbReference type="PIRSR" id="PIRSR600542-1"/>
    </source>
</evidence>
<evidence type="ECO:0000313" key="6">
    <source>
        <dbReference type="EnsemblMetazoa" id="SMAR001124-PA"/>
    </source>
</evidence>
<dbReference type="InterPro" id="IPR000542">
    <property type="entry name" value="Carn_acyl_trans"/>
</dbReference>
<keyword evidence="2" id="KW-0808">Transferase</keyword>
<dbReference type="InterPro" id="IPR039551">
    <property type="entry name" value="Cho/carn_acyl_trans"/>
</dbReference>
<dbReference type="Proteomes" id="UP000014500">
    <property type="component" value="Unassembled WGS sequence"/>
</dbReference>
<dbReference type="EnsemblMetazoa" id="SMAR001124-RA">
    <property type="protein sequence ID" value="SMAR001124-PA"/>
    <property type="gene ID" value="SMAR001124"/>
</dbReference>
<dbReference type="Gene3D" id="3.30.559.10">
    <property type="entry name" value="Chloramphenicol acetyltransferase-like domain"/>
    <property type="match status" value="1"/>
</dbReference>
<reference evidence="7" key="1">
    <citation type="submission" date="2011-05" db="EMBL/GenBank/DDBJ databases">
        <authorList>
            <person name="Richards S.R."/>
            <person name="Qu J."/>
            <person name="Jiang H."/>
            <person name="Jhangiani S.N."/>
            <person name="Agravi P."/>
            <person name="Goodspeed R."/>
            <person name="Gross S."/>
            <person name="Mandapat C."/>
            <person name="Jackson L."/>
            <person name="Mathew T."/>
            <person name="Pu L."/>
            <person name="Thornton R."/>
            <person name="Saada N."/>
            <person name="Wilczek-Boney K.B."/>
            <person name="Lee S."/>
            <person name="Kovar C."/>
            <person name="Wu Y."/>
            <person name="Scherer S.E."/>
            <person name="Worley K.C."/>
            <person name="Muzny D.M."/>
            <person name="Gibbs R."/>
        </authorList>
    </citation>
    <scope>NUCLEOTIDE SEQUENCE</scope>
    <source>
        <strain evidence="7">Brora</strain>
    </source>
</reference>
<proteinExistence type="inferred from homology"/>
<protein>
    <recommendedName>
        <fullName evidence="5">Choline/carnitine acyltransferase domain-containing protein</fullName>
    </recommendedName>
</protein>
<feature type="active site" description="Proton acceptor" evidence="4">
    <location>
        <position position="405"/>
    </location>
</feature>
<dbReference type="GO" id="GO:0019254">
    <property type="term" value="P:carnitine metabolic process, CoA-linked"/>
    <property type="evidence" value="ECO:0007669"/>
    <property type="project" value="TreeGrafter"/>
</dbReference>
<dbReference type="HOGENOM" id="CLU_013513_5_0_1"/>
<feature type="domain" description="Choline/carnitine acyltransferase" evidence="5">
    <location>
        <begin position="101"/>
        <end position="670"/>
    </location>
</feature>
<dbReference type="AlphaFoldDB" id="T1IJQ1"/>
<evidence type="ECO:0000313" key="7">
    <source>
        <dbReference type="Proteomes" id="UP000014500"/>
    </source>
</evidence>
<dbReference type="eggNOG" id="KOG3717">
    <property type="taxonomic scope" value="Eukaryota"/>
</dbReference>
<organism evidence="6 7">
    <name type="scientific">Strigamia maritima</name>
    <name type="common">European centipede</name>
    <name type="synonym">Geophilus maritimus</name>
    <dbReference type="NCBI Taxonomy" id="126957"/>
    <lineage>
        <taxon>Eukaryota</taxon>
        <taxon>Metazoa</taxon>
        <taxon>Ecdysozoa</taxon>
        <taxon>Arthropoda</taxon>
        <taxon>Myriapoda</taxon>
        <taxon>Chilopoda</taxon>
        <taxon>Pleurostigmophora</taxon>
        <taxon>Geophilomorpha</taxon>
        <taxon>Linotaeniidae</taxon>
        <taxon>Strigamia</taxon>
    </lineage>
</organism>
<reference evidence="6" key="2">
    <citation type="submission" date="2015-02" db="UniProtKB">
        <authorList>
            <consortium name="EnsemblMetazoa"/>
        </authorList>
    </citation>
    <scope>IDENTIFICATION</scope>
</reference>
<dbReference type="InterPro" id="IPR023213">
    <property type="entry name" value="CAT-like_dom_sf"/>
</dbReference>
<dbReference type="PhylomeDB" id="T1IJQ1"/>
<evidence type="ECO:0000256" key="3">
    <source>
        <dbReference type="ARBA" id="ARBA00023315"/>
    </source>
</evidence>
<name>T1IJQ1_STRMM</name>
<dbReference type="EMBL" id="JH430339">
    <property type="status" value="NOT_ANNOTATED_CDS"/>
    <property type="molecule type" value="Genomic_DNA"/>
</dbReference>
<comment type="similarity">
    <text evidence="1">Belongs to the carnitine/choline acetyltransferase family.</text>
</comment>
<dbReference type="Pfam" id="PF00755">
    <property type="entry name" value="Carn_acyltransf"/>
    <property type="match status" value="1"/>
</dbReference>
<dbReference type="InterPro" id="IPR042231">
    <property type="entry name" value="Cho/carn_acyl_trans_2"/>
</dbReference>
<evidence type="ECO:0000256" key="2">
    <source>
        <dbReference type="ARBA" id="ARBA00022679"/>
    </source>
</evidence>
<dbReference type="GO" id="GO:0005777">
    <property type="term" value="C:peroxisome"/>
    <property type="evidence" value="ECO:0007669"/>
    <property type="project" value="TreeGrafter"/>
</dbReference>